<gene>
    <name evidence="2" type="ORF">E2C01_007567</name>
</gene>
<dbReference type="AlphaFoldDB" id="A0A5B7CYH9"/>
<keyword evidence="3" id="KW-1185">Reference proteome</keyword>
<comment type="caution">
    <text evidence="2">The sequence shown here is derived from an EMBL/GenBank/DDBJ whole genome shotgun (WGS) entry which is preliminary data.</text>
</comment>
<evidence type="ECO:0000313" key="3">
    <source>
        <dbReference type="Proteomes" id="UP000324222"/>
    </source>
</evidence>
<protein>
    <submittedName>
        <fullName evidence="2">Uncharacterized protein</fullName>
    </submittedName>
</protein>
<evidence type="ECO:0000256" key="1">
    <source>
        <dbReference type="SAM" id="MobiDB-lite"/>
    </source>
</evidence>
<reference evidence="2 3" key="1">
    <citation type="submission" date="2019-05" db="EMBL/GenBank/DDBJ databases">
        <title>Another draft genome of Portunus trituberculatus and its Hox gene families provides insights of decapod evolution.</title>
        <authorList>
            <person name="Jeong J.-H."/>
            <person name="Song I."/>
            <person name="Kim S."/>
            <person name="Choi T."/>
            <person name="Kim D."/>
            <person name="Ryu S."/>
            <person name="Kim W."/>
        </authorList>
    </citation>
    <scope>NUCLEOTIDE SEQUENCE [LARGE SCALE GENOMIC DNA]</scope>
    <source>
        <tissue evidence="2">Muscle</tissue>
    </source>
</reference>
<feature type="compositionally biased region" description="Polar residues" evidence="1">
    <location>
        <begin position="49"/>
        <end position="59"/>
    </location>
</feature>
<name>A0A5B7CYH9_PORTR</name>
<sequence>MSVALPGWDHGSVGQASLGIQMGDSLAGISFLKTTGDTTREEHIRHDTQGFSLSMNTTPFKGDSKHLKSVMFTSDYTRISSDGGSSAAKWPCLTPTHCTAGVAARGVATPMQDTPRSCSR</sequence>
<accession>A0A5B7CYH9</accession>
<dbReference type="Proteomes" id="UP000324222">
    <property type="component" value="Unassembled WGS sequence"/>
</dbReference>
<feature type="compositionally biased region" description="Basic and acidic residues" evidence="1">
    <location>
        <begin position="38"/>
        <end position="48"/>
    </location>
</feature>
<organism evidence="2 3">
    <name type="scientific">Portunus trituberculatus</name>
    <name type="common">Swimming crab</name>
    <name type="synonym">Neptunus trituberculatus</name>
    <dbReference type="NCBI Taxonomy" id="210409"/>
    <lineage>
        <taxon>Eukaryota</taxon>
        <taxon>Metazoa</taxon>
        <taxon>Ecdysozoa</taxon>
        <taxon>Arthropoda</taxon>
        <taxon>Crustacea</taxon>
        <taxon>Multicrustacea</taxon>
        <taxon>Malacostraca</taxon>
        <taxon>Eumalacostraca</taxon>
        <taxon>Eucarida</taxon>
        <taxon>Decapoda</taxon>
        <taxon>Pleocyemata</taxon>
        <taxon>Brachyura</taxon>
        <taxon>Eubrachyura</taxon>
        <taxon>Portunoidea</taxon>
        <taxon>Portunidae</taxon>
        <taxon>Portuninae</taxon>
        <taxon>Portunus</taxon>
    </lineage>
</organism>
<feature type="region of interest" description="Disordered" evidence="1">
    <location>
        <begin position="36"/>
        <end position="64"/>
    </location>
</feature>
<proteinExistence type="predicted"/>
<evidence type="ECO:0000313" key="2">
    <source>
        <dbReference type="EMBL" id="MPC14792.1"/>
    </source>
</evidence>
<dbReference type="EMBL" id="VSRR010000379">
    <property type="protein sequence ID" value="MPC14792.1"/>
    <property type="molecule type" value="Genomic_DNA"/>
</dbReference>